<dbReference type="EMBL" id="BGPR01000673">
    <property type="protein sequence ID" value="GBM31027.1"/>
    <property type="molecule type" value="Genomic_DNA"/>
</dbReference>
<accession>A0A4Y2ER93</accession>
<organism evidence="1 2">
    <name type="scientific">Araneus ventricosus</name>
    <name type="common">Orbweaver spider</name>
    <name type="synonym">Epeira ventricosa</name>
    <dbReference type="NCBI Taxonomy" id="182803"/>
    <lineage>
        <taxon>Eukaryota</taxon>
        <taxon>Metazoa</taxon>
        <taxon>Ecdysozoa</taxon>
        <taxon>Arthropoda</taxon>
        <taxon>Chelicerata</taxon>
        <taxon>Arachnida</taxon>
        <taxon>Araneae</taxon>
        <taxon>Araneomorphae</taxon>
        <taxon>Entelegynae</taxon>
        <taxon>Araneoidea</taxon>
        <taxon>Araneidae</taxon>
        <taxon>Araneus</taxon>
    </lineage>
</organism>
<name>A0A4Y2ER93_ARAVE</name>
<comment type="caution">
    <text evidence="1">The sequence shown here is derived from an EMBL/GenBank/DDBJ whole genome shotgun (WGS) entry which is preliminary data.</text>
</comment>
<gene>
    <name evidence="1" type="ORF">AVEN_108931_1</name>
</gene>
<keyword evidence="2" id="KW-1185">Reference proteome</keyword>
<evidence type="ECO:0000313" key="1">
    <source>
        <dbReference type="EMBL" id="GBM31027.1"/>
    </source>
</evidence>
<sequence length="89" mass="10043">MHFLLKGVTAADESLSRGLRAFFCFAYPFRRKQNLCSFRHSFPSPQVWPGQRYSPPPHSPKEVVHPSLSSAPIPLGPSIPRFTSWCTLS</sequence>
<evidence type="ECO:0000313" key="2">
    <source>
        <dbReference type="Proteomes" id="UP000499080"/>
    </source>
</evidence>
<protein>
    <submittedName>
        <fullName evidence="1">Uncharacterized protein</fullName>
    </submittedName>
</protein>
<dbReference type="Proteomes" id="UP000499080">
    <property type="component" value="Unassembled WGS sequence"/>
</dbReference>
<proteinExistence type="predicted"/>
<dbReference type="AlphaFoldDB" id="A0A4Y2ER93"/>
<reference evidence="1 2" key="1">
    <citation type="journal article" date="2019" name="Sci. Rep.">
        <title>Orb-weaving spider Araneus ventricosus genome elucidates the spidroin gene catalogue.</title>
        <authorList>
            <person name="Kono N."/>
            <person name="Nakamura H."/>
            <person name="Ohtoshi R."/>
            <person name="Moran D.A.P."/>
            <person name="Shinohara A."/>
            <person name="Yoshida Y."/>
            <person name="Fujiwara M."/>
            <person name="Mori M."/>
            <person name="Tomita M."/>
            <person name="Arakawa K."/>
        </authorList>
    </citation>
    <scope>NUCLEOTIDE SEQUENCE [LARGE SCALE GENOMIC DNA]</scope>
</reference>